<dbReference type="Proteomes" id="UP000284842">
    <property type="component" value="Unassembled WGS sequence"/>
</dbReference>
<dbReference type="STRING" id="181874.A0A409YAA4"/>
<dbReference type="GO" id="GO:0006281">
    <property type="term" value="P:DNA repair"/>
    <property type="evidence" value="ECO:0007669"/>
    <property type="project" value="UniProtKB-KW"/>
</dbReference>
<feature type="non-terminal residue" evidence="7">
    <location>
        <position position="1"/>
    </location>
</feature>
<evidence type="ECO:0000256" key="2">
    <source>
        <dbReference type="ARBA" id="ARBA00010991"/>
    </source>
</evidence>
<dbReference type="GO" id="GO:0030896">
    <property type="term" value="C:checkpoint clamp complex"/>
    <property type="evidence" value="ECO:0007669"/>
    <property type="project" value="TreeGrafter"/>
</dbReference>
<dbReference type="InterPro" id="IPR003021">
    <property type="entry name" value="Rad1_Rec1_Rad17"/>
</dbReference>
<evidence type="ECO:0000256" key="1">
    <source>
        <dbReference type="ARBA" id="ARBA00004123"/>
    </source>
</evidence>
<keyword evidence="3" id="KW-0227">DNA damage</keyword>
<sequence length="384" mass="42310">ILTRSQVFTASVHDVRYFNSLLRGINFVNRANFMLTDKGLTVTVEDSRALVGTAYIFSSIFDEFVYNPEQPTHRSPCKGKRKAIPKANDKGKGKAKAAHNSDDETQSDSTQADEQDDDYDPEEPTNAAFEIPLNVLIECLNIYGTAGLLTVGSGKPKGEGKTKRDRDNDAEADDGGRRGGLDAYLGNTGGPKTSMRLSYIGTGYPLKVIVAESVSGPVTTCQITTYEPEDHLELNFDNSKAVLRIILKSSWLRDALSEFDPACEKLTFIGNPPVVENVPQRRKRSAAMANPILRIQASGTFGSTEMDYPNDREVLENFECTEPTRFSHITKALKALQSSTKTSLRIDDQGMLSLQFLMPSPKPRVGGGSDAFLEFRYLPLDEGY</sequence>
<comment type="caution">
    <text evidence="7">The sequence shown here is derived from an EMBL/GenBank/DDBJ whole genome shotgun (WGS) entry which is preliminary data.</text>
</comment>
<keyword evidence="4" id="KW-0234">DNA repair</keyword>
<dbReference type="InterPro" id="IPR046938">
    <property type="entry name" value="DNA_clamp_sf"/>
</dbReference>
<dbReference type="PANTHER" id="PTHR10870:SF0">
    <property type="entry name" value="CELL CYCLE CHECKPOINT PROTEIN RAD1"/>
    <property type="match status" value="1"/>
</dbReference>
<feature type="region of interest" description="Disordered" evidence="6">
    <location>
        <begin position="70"/>
        <end position="125"/>
    </location>
</feature>
<evidence type="ECO:0000313" key="7">
    <source>
        <dbReference type="EMBL" id="PPQ99931.1"/>
    </source>
</evidence>
<evidence type="ECO:0000313" key="8">
    <source>
        <dbReference type="Proteomes" id="UP000284842"/>
    </source>
</evidence>
<feature type="compositionally biased region" description="Acidic residues" evidence="6">
    <location>
        <begin position="103"/>
        <end position="123"/>
    </location>
</feature>
<gene>
    <name evidence="7" type="ORF">CVT24_009566</name>
</gene>
<feature type="region of interest" description="Disordered" evidence="6">
    <location>
        <begin position="151"/>
        <end position="187"/>
    </location>
</feature>
<evidence type="ECO:0000256" key="5">
    <source>
        <dbReference type="ARBA" id="ARBA00023242"/>
    </source>
</evidence>
<evidence type="ECO:0000256" key="3">
    <source>
        <dbReference type="ARBA" id="ARBA00022763"/>
    </source>
</evidence>
<evidence type="ECO:0000256" key="4">
    <source>
        <dbReference type="ARBA" id="ARBA00023204"/>
    </source>
</evidence>
<dbReference type="Pfam" id="PF02144">
    <property type="entry name" value="Rad1"/>
    <property type="match status" value="1"/>
</dbReference>
<dbReference type="EMBL" id="NHTK01001341">
    <property type="protein sequence ID" value="PPQ99931.1"/>
    <property type="molecule type" value="Genomic_DNA"/>
</dbReference>
<protein>
    <submittedName>
        <fullName evidence="7">Uncharacterized protein</fullName>
    </submittedName>
</protein>
<reference evidence="7 8" key="1">
    <citation type="journal article" date="2018" name="Evol. Lett.">
        <title>Horizontal gene cluster transfer increased hallucinogenic mushroom diversity.</title>
        <authorList>
            <person name="Reynolds H.T."/>
            <person name="Vijayakumar V."/>
            <person name="Gluck-Thaler E."/>
            <person name="Korotkin H.B."/>
            <person name="Matheny P.B."/>
            <person name="Slot J.C."/>
        </authorList>
    </citation>
    <scope>NUCLEOTIDE SEQUENCE [LARGE SCALE GENOMIC DNA]</scope>
    <source>
        <strain evidence="7 8">2629</strain>
    </source>
</reference>
<organism evidence="7 8">
    <name type="scientific">Panaeolus cyanescens</name>
    <dbReference type="NCBI Taxonomy" id="181874"/>
    <lineage>
        <taxon>Eukaryota</taxon>
        <taxon>Fungi</taxon>
        <taxon>Dikarya</taxon>
        <taxon>Basidiomycota</taxon>
        <taxon>Agaricomycotina</taxon>
        <taxon>Agaricomycetes</taxon>
        <taxon>Agaricomycetidae</taxon>
        <taxon>Agaricales</taxon>
        <taxon>Agaricineae</taxon>
        <taxon>Galeropsidaceae</taxon>
        <taxon>Panaeolus</taxon>
    </lineage>
</organism>
<proteinExistence type="inferred from homology"/>
<dbReference type="GO" id="GO:0000077">
    <property type="term" value="P:DNA damage checkpoint signaling"/>
    <property type="evidence" value="ECO:0007669"/>
    <property type="project" value="InterPro"/>
</dbReference>
<accession>A0A409YAA4</accession>
<feature type="compositionally biased region" description="Basic and acidic residues" evidence="6">
    <location>
        <begin position="156"/>
        <end position="180"/>
    </location>
</feature>
<dbReference type="SUPFAM" id="SSF55979">
    <property type="entry name" value="DNA clamp"/>
    <property type="match status" value="1"/>
</dbReference>
<keyword evidence="5" id="KW-0539">Nucleus</keyword>
<comment type="subcellular location">
    <subcellularLocation>
        <location evidence="1">Nucleus</location>
    </subcellularLocation>
</comment>
<feature type="compositionally biased region" description="Basic residues" evidence="6">
    <location>
        <begin position="75"/>
        <end position="84"/>
    </location>
</feature>
<evidence type="ECO:0000256" key="6">
    <source>
        <dbReference type="SAM" id="MobiDB-lite"/>
    </source>
</evidence>
<dbReference type="AlphaFoldDB" id="A0A409YAA4"/>
<comment type="similarity">
    <text evidence="2">Belongs to the rad1 family.</text>
</comment>
<name>A0A409YAA4_9AGAR</name>
<dbReference type="Gene3D" id="3.70.10.10">
    <property type="match status" value="1"/>
</dbReference>
<dbReference type="PRINTS" id="PR01245">
    <property type="entry name" value="RAD1REC1"/>
</dbReference>
<dbReference type="OrthoDB" id="337581at2759"/>
<dbReference type="InParanoid" id="A0A409YAA4"/>
<dbReference type="PANTHER" id="PTHR10870">
    <property type="entry name" value="CELL CYCLE CHECKPOINT PROTEIN RAD1"/>
    <property type="match status" value="1"/>
</dbReference>
<keyword evidence="8" id="KW-1185">Reference proteome</keyword>